<evidence type="ECO:0000256" key="11">
    <source>
        <dbReference type="ARBA" id="ARBA00023098"/>
    </source>
</evidence>
<name>A0A437PXB1_9BACT</name>
<sequence>MKRIPLYLLSILFGLITQIRNYFYDKGWFKSFSFPNNKIIVVGNLAVGGTGKSPVVHYLLKNWREVQFPVVLSRGYGRKTKGFLWAKAVETASTIGDEPLTYRMAFPNLELALGENRVKAIQKILTEKPKTQSIILDDAFQHRALRADFNIVCTTYQRPFYSDELLPLGRLREDISGLNRAQLVLMNKCPNDLSHQEINEITFKIQQIAGWEIPVFFTGIRYSEPVSQLASEPVSQLASEPVGKFFNSPILQFYAVAGIAHPELFFSEIANRFDLIGCKTFPDHYDFTVNDLQEFESKAKQMSDVQGIITTQKDYVRLLPYLDEYPHLKAKLSYLPMEMYFIQQEAEFWKVLGLERN</sequence>
<dbReference type="Proteomes" id="UP000282832">
    <property type="component" value="Unassembled WGS sequence"/>
</dbReference>
<comment type="function">
    <text evidence="1 13">Transfers the gamma-phosphate of ATP to the 4'-position of a tetraacyldisaccharide 1-phosphate intermediate (termed DS-1-P) to form tetraacyldisaccharide 1,4'-bis-phosphate (lipid IVA).</text>
</comment>
<evidence type="ECO:0000256" key="8">
    <source>
        <dbReference type="ARBA" id="ARBA00022741"/>
    </source>
</evidence>
<keyword evidence="11 13" id="KW-0443">Lipid metabolism</keyword>
<keyword evidence="7 13" id="KW-0808">Transferase</keyword>
<evidence type="ECO:0000313" key="15">
    <source>
        <dbReference type="Proteomes" id="UP000282832"/>
    </source>
</evidence>
<evidence type="ECO:0000256" key="3">
    <source>
        <dbReference type="ARBA" id="ARBA00012071"/>
    </source>
</evidence>
<keyword evidence="5 13" id="KW-0444">Lipid biosynthesis</keyword>
<dbReference type="EMBL" id="SACY01000001">
    <property type="protein sequence ID" value="RVU26904.1"/>
    <property type="molecule type" value="Genomic_DNA"/>
</dbReference>
<evidence type="ECO:0000256" key="13">
    <source>
        <dbReference type="HAMAP-Rule" id="MF_00409"/>
    </source>
</evidence>
<accession>A0A437PXB1</accession>
<evidence type="ECO:0000313" key="14">
    <source>
        <dbReference type="EMBL" id="RVU26904.1"/>
    </source>
</evidence>
<dbReference type="GO" id="GO:0009244">
    <property type="term" value="P:lipopolysaccharide core region biosynthetic process"/>
    <property type="evidence" value="ECO:0007669"/>
    <property type="project" value="TreeGrafter"/>
</dbReference>
<keyword evidence="9 13" id="KW-0418">Kinase</keyword>
<evidence type="ECO:0000256" key="4">
    <source>
        <dbReference type="ARBA" id="ARBA00016436"/>
    </source>
</evidence>
<dbReference type="GO" id="GO:0009029">
    <property type="term" value="F:lipid-A 4'-kinase activity"/>
    <property type="evidence" value="ECO:0007669"/>
    <property type="project" value="UniProtKB-UniRule"/>
</dbReference>
<keyword evidence="10 13" id="KW-0067">ATP-binding</keyword>
<gene>
    <name evidence="13 14" type="primary">lpxK</name>
    <name evidence="14" type="ORF">EOJ36_02600</name>
</gene>
<comment type="caution">
    <text evidence="13">Lacks conserved residue(s) required for the propagation of feature annotation.</text>
</comment>
<dbReference type="OrthoDB" id="9766423at2"/>
<dbReference type="PANTHER" id="PTHR42724">
    <property type="entry name" value="TETRAACYLDISACCHARIDE 4'-KINASE"/>
    <property type="match status" value="1"/>
</dbReference>
<dbReference type="GO" id="GO:0005886">
    <property type="term" value="C:plasma membrane"/>
    <property type="evidence" value="ECO:0007669"/>
    <property type="project" value="TreeGrafter"/>
</dbReference>
<comment type="catalytic activity">
    <reaction evidence="13">
        <text>a lipid A disaccharide + ATP = a lipid IVA + ADP + H(+)</text>
        <dbReference type="Rhea" id="RHEA:67840"/>
        <dbReference type="ChEBI" id="CHEBI:15378"/>
        <dbReference type="ChEBI" id="CHEBI:30616"/>
        <dbReference type="ChEBI" id="CHEBI:176343"/>
        <dbReference type="ChEBI" id="CHEBI:176425"/>
        <dbReference type="ChEBI" id="CHEBI:456216"/>
        <dbReference type="EC" id="2.7.1.130"/>
    </reaction>
</comment>
<reference evidence="14 15" key="1">
    <citation type="submission" date="2019-01" db="EMBL/GenBank/DDBJ databases">
        <authorList>
            <person name="Chen W.-M."/>
        </authorList>
    </citation>
    <scope>NUCLEOTIDE SEQUENCE [LARGE SCALE GENOMIC DNA]</scope>
    <source>
        <strain evidence="14 15">FSY-15</strain>
    </source>
</reference>
<dbReference type="PANTHER" id="PTHR42724:SF1">
    <property type="entry name" value="TETRAACYLDISACCHARIDE 4'-KINASE, MITOCHONDRIAL-RELATED"/>
    <property type="match status" value="1"/>
</dbReference>
<dbReference type="EC" id="2.7.1.130" evidence="3 13"/>
<keyword evidence="8 13" id="KW-0547">Nucleotide-binding</keyword>
<dbReference type="GO" id="GO:0009245">
    <property type="term" value="P:lipid A biosynthetic process"/>
    <property type="evidence" value="ECO:0007669"/>
    <property type="project" value="UniProtKB-UniRule"/>
</dbReference>
<evidence type="ECO:0000256" key="9">
    <source>
        <dbReference type="ARBA" id="ARBA00022777"/>
    </source>
</evidence>
<protein>
    <recommendedName>
        <fullName evidence="4 13">Tetraacyldisaccharide 4'-kinase</fullName>
        <ecNumber evidence="3 13">2.7.1.130</ecNumber>
    </recommendedName>
    <alternativeName>
        <fullName evidence="12 13">Lipid A 4'-kinase</fullName>
    </alternativeName>
</protein>
<evidence type="ECO:0000256" key="5">
    <source>
        <dbReference type="ARBA" id="ARBA00022516"/>
    </source>
</evidence>
<dbReference type="GO" id="GO:0005524">
    <property type="term" value="F:ATP binding"/>
    <property type="evidence" value="ECO:0007669"/>
    <property type="project" value="UniProtKB-UniRule"/>
</dbReference>
<dbReference type="InterPro" id="IPR003758">
    <property type="entry name" value="LpxK"/>
</dbReference>
<dbReference type="RefSeq" id="WP_127802455.1">
    <property type="nucleotide sequence ID" value="NZ_SACY01000001.1"/>
</dbReference>
<evidence type="ECO:0000256" key="10">
    <source>
        <dbReference type="ARBA" id="ARBA00022840"/>
    </source>
</evidence>
<dbReference type="NCBIfam" id="TIGR00682">
    <property type="entry name" value="lpxK"/>
    <property type="match status" value="1"/>
</dbReference>
<evidence type="ECO:0000256" key="6">
    <source>
        <dbReference type="ARBA" id="ARBA00022556"/>
    </source>
</evidence>
<comment type="pathway">
    <text evidence="2 13">Glycolipid biosynthesis; lipid IV(A) biosynthesis; lipid IV(A) from (3R)-3-hydroxytetradecanoyl-[acyl-carrier-protein] and UDP-N-acetyl-alpha-D-glucosamine: step 6/6.</text>
</comment>
<evidence type="ECO:0000256" key="12">
    <source>
        <dbReference type="ARBA" id="ARBA00029757"/>
    </source>
</evidence>
<comment type="caution">
    <text evidence="14">The sequence shown here is derived from an EMBL/GenBank/DDBJ whole genome shotgun (WGS) entry which is preliminary data.</text>
</comment>
<evidence type="ECO:0000256" key="2">
    <source>
        <dbReference type="ARBA" id="ARBA00004870"/>
    </source>
</evidence>
<keyword evidence="15" id="KW-1185">Reference proteome</keyword>
<organism evidence="14 15">
    <name type="scientific">Sandaracinomonas limnophila</name>
    <dbReference type="NCBI Taxonomy" id="1862386"/>
    <lineage>
        <taxon>Bacteria</taxon>
        <taxon>Pseudomonadati</taxon>
        <taxon>Bacteroidota</taxon>
        <taxon>Cytophagia</taxon>
        <taxon>Cytophagales</taxon>
        <taxon>Flectobacillaceae</taxon>
        <taxon>Sandaracinomonas</taxon>
    </lineage>
</organism>
<keyword evidence="6 13" id="KW-0441">Lipid A biosynthesis</keyword>
<evidence type="ECO:0000256" key="7">
    <source>
        <dbReference type="ARBA" id="ARBA00022679"/>
    </source>
</evidence>
<evidence type="ECO:0000256" key="1">
    <source>
        <dbReference type="ARBA" id="ARBA00002274"/>
    </source>
</evidence>
<comment type="similarity">
    <text evidence="13">Belongs to the LpxK family.</text>
</comment>
<proteinExistence type="inferred from homology"/>
<dbReference type="HAMAP" id="MF_00409">
    <property type="entry name" value="LpxK"/>
    <property type="match status" value="1"/>
</dbReference>
<dbReference type="Pfam" id="PF02606">
    <property type="entry name" value="LpxK"/>
    <property type="match status" value="1"/>
</dbReference>
<dbReference type="UniPathway" id="UPA00359">
    <property type="reaction ID" value="UER00482"/>
</dbReference>
<dbReference type="AlphaFoldDB" id="A0A437PXB1"/>